<evidence type="ECO:0000256" key="1">
    <source>
        <dbReference type="SAM" id="Phobius"/>
    </source>
</evidence>
<proteinExistence type="predicted"/>
<keyword evidence="3" id="KW-1185">Reference proteome</keyword>
<reference evidence="2" key="2">
    <citation type="submission" date="2023-03" db="EMBL/GenBank/DDBJ databases">
        <authorList>
            <person name="Zhang Z."/>
        </authorList>
    </citation>
    <scope>NUCLEOTIDE SEQUENCE</scope>
    <source>
        <strain evidence="2">DSA</strain>
    </source>
</reference>
<name>A0AAW7ZBU9_9FIRM</name>
<sequence>MARKRRRNAKVSKANSSSGNSRTALVLYAASTEKVAVPDFDIRVRRKSRGFADAFVDQTCIQERASMVKVFKGTEVKEVVRFLKKRKRRNSNSLAPFVPKECLVQTTTPVIRFSLALPFENESANTVQKKIKNKKKKTGFGCIAFAPKDCSSAEVSLGYKGHRIKETTPCIGYYPAFGTIKKKKKINHSKEFVPLSCITENISLSYIKLKVGGKSQQFCNPYPGWPGFAPQITTHKTIVRKKPSVSNQWFIPLSCITDQVSLPFQQPLKDTSSNALPKYTYVDRPNSPDIVDNRPKRGKKTRSNVVPFVPKSCTTNEYPPVAKSIEAQSWEALALESPKPEPLKTAGINWVLLATIIIILLALVAYIIQK</sequence>
<evidence type="ECO:0000313" key="2">
    <source>
        <dbReference type="EMBL" id="MDO7786699.1"/>
    </source>
</evidence>
<comment type="caution">
    <text evidence="2">The sequence shown here is derived from an EMBL/GenBank/DDBJ whole genome shotgun (WGS) entry which is preliminary data.</text>
</comment>
<evidence type="ECO:0000313" key="3">
    <source>
        <dbReference type="Proteomes" id="UP001172911"/>
    </source>
</evidence>
<feature type="transmembrane region" description="Helical" evidence="1">
    <location>
        <begin position="347"/>
        <end position="368"/>
    </location>
</feature>
<protein>
    <recommendedName>
        <fullName evidence="4">LEM domain-containing protein</fullName>
    </recommendedName>
</protein>
<accession>A0AAW7ZBU9</accession>
<keyword evidence="1" id="KW-1133">Transmembrane helix</keyword>
<dbReference type="EMBL" id="JARPTC010000007">
    <property type="protein sequence ID" value="MDO7786699.1"/>
    <property type="molecule type" value="Genomic_DNA"/>
</dbReference>
<reference evidence="2" key="1">
    <citation type="journal article" date="2023" name="J. Hazard. Mater.">
        <title>Anaerobic biodegradation of pyrene and benzo[a]pyrene by a new sulfate-reducing Desulforamulus aquiferis strain DSA.</title>
        <authorList>
            <person name="Zhang Z."/>
            <person name="Sun J."/>
            <person name="Gong X."/>
            <person name="Wang C."/>
            <person name="Wang H."/>
        </authorList>
    </citation>
    <scope>NUCLEOTIDE SEQUENCE</scope>
    <source>
        <strain evidence="2">DSA</strain>
    </source>
</reference>
<organism evidence="2 3">
    <name type="scientific">Desulforamulus aquiferis</name>
    <dbReference type="NCBI Taxonomy" id="1397668"/>
    <lineage>
        <taxon>Bacteria</taxon>
        <taxon>Bacillati</taxon>
        <taxon>Bacillota</taxon>
        <taxon>Clostridia</taxon>
        <taxon>Eubacteriales</taxon>
        <taxon>Peptococcaceae</taxon>
        <taxon>Desulforamulus</taxon>
    </lineage>
</organism>
<dbReference type="RefSeq" id="WP_304541781.1">
    <property type="nucleotide sequence ID" value="NZ_JARPTC010000007.1"/>
</dbReference>
<dbReference type="Proteomes" id="UP001172911">
    <property type="component" value="Unassembled WGS sequence"/>
</dbReference>
<keyword evidence="1" id="KW-0472">Membrane</keyword>
<dbReference type="AlphaFoldDB" id="A0AAW7ZBU9"/>
<keyword evidence="1" id="KW-0812">Transmembrane</keyword>
<gene>
    <name evidence="2" type="ORF">P6N53_05610</name>
</gene>
<evidence type="ECO:0008006" key="4">
    <source>
        <dbReference type="Google" id="ProtNLM"/>
    </source>
</evidence>